<sequence>MAPIDPDAVHPLLPTPYRFTNGTATLRVDPGRFAFTLAAATAPSEVLSAALARYRRIMFAWGSGSSPATAATTLTDCSVSVANSSDGSFQLGDDESYSLRVAADADCRLSARTVWGALRGLETLSQLVEYSPSDRWYELRKAPWQIDDKPAFVSRGVMVDTARHWLSVPALLRQIDALAYSRMNTLHWHASDEDAFPMGSTAFPALAARGSYASAVGVSAGLYSVADQEAVVQYARMRGVRVVLELDLPGHASSWALARPDLFATWRFLGQLIAEFGARFPDRVMHFGGDEVDASVRAWMREQGATDLRDVYVHFERRLHAAAAEHGKEVQTWADAFRRVHNASAHGRGPPLPRTAIAQEWGRWDEAGRAEMAAVVRSGGRAVRSSGFYFDGGYSTGGRATVWEEVINAQLVPPGLSAEEESRVLGAEACLWGEVADELFLDQKLWLRASVLAERLWTPHATIAAYCHHKPCSFDNRDLQPRMVKNRCRLVQRGILAQPYNTQIIPDRSRWQQCELWLPQNWSRRGAAGTAAVYMY</sequence>
<dbReference type="OMA" id="GHDVVMC"/>
<reference evidence="11" key="1">
    <citation type="journal article" date="2013" name="Nature">
        <title>Pan genome of the phytoplankton Emiliania underpins its global distribution.</title>
        <authorList>
            <person name="Read B.A."/>
            <person name="Kegel J."/>
            <person name="Klute M.J."/>
            <person name="Kuo A."/>
            <person name="Lefebvre S.C."/>
            <person name="Maumus F."/>
            <person name="Mayer C."/>
            <person name="Miller J."/>
            <person name="Monier A."/>
            <person name="Salamov A."/>
            <person name="Young J."/>
            <person name="Aguilar M."/>
            <person name="Claverie J.M."/>
            <person name="Frickenhaus S."/>
            <person name="Gonzalez K."/>
            <person name="Herman E.K."/>
            <person name="Lin Y.C."/>
            <person name="Napier J."/>
            <person name="Ogata H."/>
            <person name="Sarno A.F."/>
            <person name="Shmutz J."/>
            <person name="Schroeder D."/>
            <person name="de Vargas C."/>
            <person name="Verret F."/>
            <person name="von Dassow P."/>
            <person name="Valentin K."/>
            <person name="Van de Peer Y."/>
            <person name="Wheeler G."/>
            <person name="Dacks J.B."/>
            <person name="Delwiche C.F."/>
            <person name="Dyhrman S.T."/>
            <person name="Glockner G."/>
            <person name="John U."/>
            <person name="Richards T."/>
            <person name="Worden A.Z."/>
            <person name="Zhang X."/>
            <person name="Grigoriev I.V."/>
            <person name="Allen A.E."/>
            <person name="Bidle K."/>
            <person name="Borodovsky M."/>
            <person name="Bowler C."/>
            <person name="Brownlee C."/>
            <person name="Cock J.M."/>
            <person name="Elias M."/>
            <person name="Gladyshev V.N."/>
            <person name="Groth M."/>
            <person name="Guda C."/>
            <person name="Hadaegh A."/>
            <person name="Iglesias-Rodriguez M.D."/>
            <person name="Jenkins J."/>
            <person name="Jones B.M."/>
            <person name="Lawson T."/>
            <person name="Leese F."/>
            <person name="Lindquist E."/>
            <person name="Lobanov A."/>
            <person name="Lomsadze A."/>
            <person name="Malik S.B."/>
            <person name="Marsh M.E."/>
            <person name="Mackinder L."/>
            <person name="Mock T."/>
            <person name="Mueller-Roeber B."/>
            <person name="Pagarete A."/>
            <person name="Parker M."/>
            <person name="Probert I."/>
            <person name="Quesneville H."/>
            <person name="Raines C."/>
            <person name="Rensing S.A."/>
            <person name="Riano-Pachon D.M."/>
            <person name="Richier S."/>
            <person name="Rokitta S."/>
            <person name="Shiraiwa Y."/>
            <person name="Soanes D.M."/>
            <person name="van der Giezen M."/>
            <person name="Wahlund T.M."/>
            <person name="Williams B."/>
            <person name="Wilson W."/>
            <person name="Wolfe G."/>
            <person name="Wurch L.L."/>
        </authorList>
    </citation>
    <scope>NUCLEOTIDE SEQUENCE</scope>
</reference>
<protein>
    <recommendedName>
        <fullName evidence="6">Beta-hexosaminidase</fullName>
        <ecNumber evidence="6">3.2.1.52</ecNumber>
    </recommendedName>
</protein>
<dbReference type="eggNOG" id="KOG2499">
    <property type="taxonomic scope" value="Eukaryota"/>
</dbReference>
<evidence type="ECO:0000256" key="2">
    <source>
        <dbReference type="ARBA" id="ARBA00006285"/>
    </source>
</evidence>
<evidence type="ECO:0000256" key="4">
    <source>
        <dbReference type="ARBA" id="ARBA00023180"/>
    </source>
</evidence>
<dbReference type="InterPro" id="IPR025705">
    <property type="entry name" value="Beta_hexosaminidase_sua/sub"/>
</dbReference>
<evidence type="ECO:0000259" key="8">
    <source>
        <dbReference type="Pfam" id="PF00728"/>
    </source>
</evidence>
<evidence type="ECO:0000256" key="1">
    <source>
        <dbReference type="ARBA" id="ARBA00001231"/>
    </source>
</evidence>
<dbReference type="Pfam" id="PF14845">
    <property type="entry name" value="Glycohydro_20b2"/>
    <property type="match status" value="1"/>
</dbReference>
<dbReference type="PANTHER" id="PTHR22600">
    <property type="entry name" value="BETA-HEXOSAMINIDASE"/>
    <property type="match status" value="1"/>
</dbReference>
<dbReference type="AlphaFoldDB" id="A0A0D3JQ40"/>
<accession>A0A0D3JQ40</accession>
<dbReference type="Pfam" id="PF00728">
    <property type="entry name" value="Glyco_hydro_20"/>
    <property type="match status" value="1"/>
</dbReference>
<organism evidence="10 11">
    <name type="scientific">Emiliania huxleyi (strain CCMP1516)</name>
    <dbReference type="NCBI Taxonomy" id="280463"/>
    <lineage>
        <taxon>Eukaryota</taxon>
        <taxon>Haptista</taxon>
        <taxon>Haptophyta</taxon>
        <taxon>Prymnesiophyceae</taxon>
        <taxon>Isochrysidales</taxon>
        <taxon>Noelaerhabdaceae</taxon>
        <taxon>Emiliania</taxon>
    </lineage>
</organism>
<dbReference type="InterPro" id="IPR029019">
    <property type="entry name" value="HEX_eukaryotic_N"/>
</dbReference>
<name>A0A0D3JQ40_EMIH1</name>
<feature type="domain" description="Beta-hexosaminidase eukaryotic type N-terminal" evidence="9">
    <location>
        <begin position="12"/>
        <end position="127"/>
    </location>
</feature>
<dbReference type="PANTHER" id="PTHR22600:SF21">
    <property type="entry name" value="BETA-HEXOSAMINIDASE A"/>
    <property type="match status" value="1"/>
</dbReference>
<dbReference type="PaxDb" id="2903-EOD25625"/>
<feature type="active site" description="Proton donor" evidence="7">
    <location>
        <position position="291"/>
    </location>
</feature>
<keyword evidence="3 6" id="KW-0378">Hydrolase</keyword>
<evidence type="ECO:0000256" key="7">
    <source>
        <dbReference type="PIRSR" id="PIRSR001093-1"/>
    </source>
</evidence>
<evidence type="ECO:0000259" key="9">
    <source>
        <dbReference type="Pfam" id="PF14845"/>
    </source>
</evidence>
<dbReference type="Proteomes" id="UP000013827">
    <property type="component" value="Unassembled WGS sequence"/>
</dbReference>
<dbReference type="InterPro" id="IPR029018">
    <property type="entry name" value="Hex-like_dom2"/>
</dbReference>
<dbReference type="STRING" id="2903.R1EG07"/>
<evidence type="ECO:0000313" key="10">
    <source>
        <dbReference type="EnsemblProtists" id="EOD25625"/>
    </source>
</evidence>
<dbReference type="Gene3D" id="3.20.20.80">
    <property type="entry name" value="Glycosidases"/>
    <property type="match status" value="1"/>
</dbReference>
<dbReference type="SUPFAM" id="SSF55545">
    <property type="entry name" value="beta-N-acetylhexosaminidase-like domain"/>
    <property type="match status" value="1"/>
</dbReference>
<evidence type="ECO:0000256" key="3">
    <source>
        <dbReference type="ARBA" id="ARBA00022801"/>
    </source>
</evidence>
<dbReference type="PIRSF" id="PIRSF001093">
    <property type="entry name" value="B-hxosamndse_ab_euk"/>
    <property type="match status" value="1"/>
</dbReference>
<reference evidence="10" key="2">
    <citation type="submission" date="2024-10" db="UniProtKB">
        <authorList>
            <consortium name="EnsemblProtists"/>
        </authorList>
    </citation>
    <scope>IDENTIFICATION</scope>
</reference>
<dbReference type="EC" id="3.2.1.52" evidence="6"/>
<dbReference type="InterPro" id="IPR015883">
    <property type="entry name" value="Glyco_hydro_20_cat"/>
</dbReference>
<keyword evidence="5 6" id="KW-0326">Glycosidase</keyword>
<evidence type="ECO:0000256" key="6">
    <source>
        <dbReference type="PIRNR" id="PIRNR001093"/>
    </source>
</evidence>
<dbReference type="InterPro" id="IPR017853">
    <property type="entry name" value="GH"/>
</dbReference>
<dbReference type="RefSeq" id="XP_005778054.1">
    <property type="nucleotide sequence ID" value="XM_005777997.1"/>
</dbReference>
<dbReference type="EnsemblProtists" id="EOD25625">
    <property type="protein sequence ID" value="EOD25625"/>
    <property type="gene ID" value="EMIHUDRAFT_237396"/>
</dbReference>
<dbReference type="GO" id="GO:0030203">
    <property type="term" value="P:glycosaminoglycan metabolic process"/>
    <property type="evidence" value="ECO:0007669"/>
    <property type="project" value="TreeGrafter"/>
</dbReference>
<dbReference type="HOGENOM" id="CLU_007082_0_4_1"/>
<keyword evidence="11" id="KW-1185">Reference proteome</keyword>
<dbReference type="KEGG" id="ehx:EMIHUDRAFT_237396"/>
<dbReference type="Gene3D" id="3.30.379.10">
    <property type="entry name" value="Chitobiase/beta-hexosaminidase domain 2-like"/>
    <property type="match status" value="1"/>
</dbReference>
<feature type="domain" description="Glycoside hydrolase family 20 catalytic" evidence="8">
    <location>
        <begin position="154"/>
        <end position="265"/>
    </location>
</feature>
<evidence type="ECO:0000313" key="11">
    <source>
        <dbReference type="Proteomes" id="UP000013827"/>
    </source>
</evidence>
<evidence type="ECO:0000256" key="5">
    <source>
        <dbReference type="ARBA" id="ARBA00023295"/>
    </source>
</evidence>
<dbReference type="GO" id="GO:0004563">
    <property type="term" value="F:beta-N-acetylhexosaminidase activity"/>
    <property type="evidence" value="ECO:0007669"/>
    <property type="project" value="UniProtKB-EC"/>
</dbReference>
<dbReference type="SUPFAM" id="SSF51445">
    <property type="entry name" value="(Trans)glycosidases"/>
    <property type="match status" value="1"/>
</dbReference>
<dbReference type="PRINTS" id="PR00738">
    <property type="entry name" value="GLHYDRLASE20"/>
</dbReference>
<keyword evidence="4" id="KW-0325">Glycoprotein</keyword>
<dbReference type="GO" id="GO:0005975">
    <property type="term" value="P:carbohydrate metabolic process"/>
    <property type="evidence" value="ECO:0007669"/>
    <property type="project" value="InterPro"/>
</dbReference>
<dbReference type="GeneID" id="17271167"/>
<comment type="similarity">
    <text evidence="2 6">Belongs to the glycosyl hydrolase 20 family.</text>
</comment>
<comment type="catalytic activity">
    <reaction evidence="1 6">
        <text>Hydrolysis of terminal non-reducing N-acetyl-D-hexosamine residues in N-acetyl-beta-D-hexosaminides.</text>
        <dbReference type="EC" id="3.2.1.52"/>
    </reaction>
</comment>
<dbReference type="GO" id="GO:0016020">
    <property type="term" value="C:membrane"/>
    <property type="evidence" value="ECO:0007669"/>
    <property type="project" value="TreeGrafter"/>
</dbReference>
<proteinExistence type="inferred from homology"/>